<organism evidence="1">
    <name type="scientific">Siphoviridae sp. cthL03</name>
    <dbReference type="NCBI Taxonomy" id="2825615"/>
    <lineage>
        <taxon>Viruses</taxon>
        <taxon>Duplodnaviria</taxon>
        <taxon>Heunggongvirae</taxon>
        <taxon>Uroviricota</taxon>
        <taxon>Caudoviricetes</taxon>
    </lineage>
</organism>
<evidence type="ECO:0000313" key="1">
    <source>
        <dbReference type="EMBL" id="DAE05612.1"/>
    </source>
</evidence>
<dbReference type="EMBL" id="BK015413">
    <property type="protein sequence ID" value="DAE05612.1"/>
    <property type="molecule type" value="Genomic_DNA"/>
</dbReference>
<proteinExistence type="predicted"/>
<accession>A0A8S5PHF4</accession>
<protein>
    <submittedName>
        <fullName evidence="1">Uncharacterized protein</fullName>
    </submittedName>
</protein>
<name>A0A8S5PHF4_9CAUD</name>
<reference evidence="1" key="1">
    <citation type="journal article" date="2021" name="Proc. Natl. Acad. Sci. U.S.A.">
        <title>A Catalog of Tens of Thousands of Viruses from Human Metagenomes Reveals Hidden Associations with Chronic Diseases.</title>
        <authorList>
            <person name="Tisza M.J."/>
            <person name="Buck C.B."/>
        </authorList>
    </citation>
    <scope>NUCLEOTIDE SEQUENCE</scope>
    <source>
        <strain evidence="1">CthL03</strain>
    </source>
</reference>
<sequence>MRLNDYLDDFCKQHGYTYSLDYNKDKKEYMLTLGNEKQSGTFTMNREELQGLSNTQIKNMVKFLHEGIQVIAKSKE</sequence>